<sequence>MKPFQSGALSHVLCAALLLGASAADSRRHLVQAPAADCVTRLTSLAADCSAQIQSITALGPNIPVNANDDQIKAQLKGQPAPTPTCCTAAGDFISGGCRCDPQVLTIVQGQNINTNSLKTLVRATELSCNAPANIDPCK</sequence>
<proteinExistence type="predicted"/>
<organism evidence="2 3">
    <name type="scientific">Coccomyxa subellipsoidea</name>
    <dbReference type="NCBI Taxonomy" id="248742"/>
    <lineage>
        <taxon>Eukaryota</taxon>
        <taxon>Viridiplantae</taxon>
        <taxon>Chlorophyta</taxon>
        <taxon>core chlorophytes</taxon>
        <taxon>Trebouxiophyceae</taxon>
        <taxon>Trebouxiophyceae incertae sedis</taxon>
        <taxon>Coccomyxaceae</taxon>
        <taxon>Coccomyxa</taxon>
    </lineage>
</organism>
<feature type="signal peptide" evidence="1">
    <location>
        <begin position="1"/>
        <end position="23"/>
    </location>
</feature>
<feature type="chain" id="PRO_5046932504" description="Bifunctional inhibitor/plant lipid transfer protein/seed storage helical domain-containing protein" evidence="1">
    <location>
        <begin position="24"/>
        <end position="139"/>
    </location>
</feature>
<comment type="caution">
    <text evidence="2">The sequence shown here is derived from an EMBL/GenBank/DDBJ whole genome shotgun (WGS) entry which is preliminary data.</text>
</comment>
<keyword evidence="3" id="KW-1185">Reference proteome</keyword>
<name>A0ABR2Z1U3_9CHLO</name>
<evidence type="ECO:0000256" key="1">
    <source>
        <dbReference type="SAM" id="SignalP"/>
    </source>
</evidence>
<reference evidence="2 3" key="1">
    <citation type="journal article" date="2024" name="Nat. Commun.">
        <title>Phylogenomics reveals the evolutionary origins of lichenization in chlorophyte algae.</title>
        <authorList>
            <person name="Puginier C."/>
            <person name="Libourel C."/>
            <person name="Otte J."/>
            <person name="Skaloud P."/>
            <person name="Haon M."/>
            <person name="Grisel S."/>
            <person name="Petersen M."/>
            <person name="Berrin J.G."/>
            <person name="Delaux P.M."/>
            <person name="Dal Grande F."/>
            <person name="Keller J."/>
        </authorList>
    </citation>
    <scope>NUCLEOTIDE SEQUENCE [LARGE SCALE GENOMIC DNA]</scope>
    <source>
        <strain evidence="2 3">SAG 216-7</strain>
    </source>
</reference>
<protein>
    <recommendedName>
        <fullName evidence="4">Bifunctional inhibitor/plant lipid transfer protein/seed storage helical domain-containing protein</fullName>
    </recommendedName>
</protein>
<evidence type="ECO:0000313" key="2">
    <source>
        <dbReference type="EMBL" id="KAK9918063.1"/>
    </source>
</evidence>
<gene>
    <name evidence="2" type="ORF">WJX75_000874</name>
</gene>
<dbReference type="Proteomes" id="UP001491310">
    <property type="component" value="Unassembled WGS sequence"/>
</dbReference>
<keyword evidence="1" id="KW-0732">Signal</keyword>
<evidence type="ECO:0000313" key="3">
    <source>
        <dbReference type="Proteomes" id="UP001491310"/>
    </source>
</evidence>
<accession>A0ABR2Z1U3</accession>
<evidence type="ECO:0008006" key="4">
    <source>
        <dbReference type="Google" id="ProtNLM"/>
    </source>
</evidence>
<dbReference type="EMBL" id="JALJOT010000001">
    <property type="protein sequence ID" value="KAK9918063.1"/>
    <property type="molecule type" value="Genomic_DNA"/>
</dbReference>